<dbReference type="CDD" id="cd04301">
    <property type="entry name" value="NAT_SF"/>
    <property type="match status" value="1"/>
</dbReference>
<dbReference type="EMBL" id="SZQA01000091">
    <property type="protein sequence ID" value="TKK77077.1"/>
    <property type="molecule type" value="Genomic_DNA"/>
</dbReference>
<dbReference type="InterPro" id="IPR051531">
    <property type="entry name" value="N-acetyltransferase"/>
</dbReference>
<dbReference type="InterPro" id="IPR000182">
    <property type="entry name" value="GNAT_dom"/>
</dbReference>
<protein>
    <submittedName>
        <fullName evidence="2">GNAT family N-acetyltransferase</fullName>
    </submittedName>
</protein>
<dbReference type="Pfam" id="PF13302">
    <property type="entry name" value="Acetyltransf_3"/>
    <property type="match status" value="2"/>
</dbReference>
<dbReference type="GO" id="GO:0016747">
    <property type="term" value="F:acyltransferase activity, transferring groups other than amino-acyl groups"/>
    <property type="evidence" value="ECO:0007669"/>
    <property type="project" value="InterPro"/>
</dbReference>
<comment type="caution">
    <text evidence="2">The sequence shown here is derived from an EMBL/GenBank/DDBJ whole genome shotgun (WGS) entry which is preliminary data.</text>
</comment>
<evidence type="ECO:0000313" key="2">
    <source>
        <dbReference type="EMBL" id="TKK77077.1"/>
    </source>
</evidence>
<dbReference type="Proteomes" id="UP000308705">
    <property type="component" value="Unassembled WGS sequence"/>
</dbReference>
<accession>A0A4U3LRK3</accession>
<dbReference type="PANTHER" id="PTHR43792">
    <property type="entry name" value="GNAT FAMILY, PUTATIVE (AFU_ORTHOLOGUE AFUA_3G00765)-RELATED-RELATED"/>
    <property type="match status" value="1"/>
</dbReference>
<proteinExistence type="predicted"/>
<dbReference type="Gene3D" id="3.40.630.30">
    <property type="match status" value="2"/>
</dbReference>
<dbReference type="AlphaFoldDB" id="A0A4U3LRK3"/>
<dbReference type="RefSeq" id="WP_137251978.1">
    <property type="nucleotide sequence ID" value="NZ_SZQA01000091.1"/>
</dbReference>
<dbReference type="PROSITE" id="PS51186">
    <property type="entry name" value="GNAT"/>
    <property type="match status" value="2"/>
</dbReference>
<reference evidence="2 3" key="1">
    <citation type="submission" date="2019-04" db="EMBL/GenBank/DDBJ databases">
        <title>Herbidospora sp. NEAU-GS14.nov., a novel actinomycete isolated from soil.</title>
        <authorList>
            <person name="Han L."/>
        </authorList>
    </citation>
    <scope>NUCLEOTIDE SEQUENCE [LARGE SCALE GENOMIC DNA]</scope>
    <source>
        <strain evidence="2 3">NEAU-GS14</strain>
    </source>
</reference>
<keyword evidence="2" id="KW-0808">Transferase</keyword>
<evidence type="ECO:0000259" key="1">
    <source>
        <dbReference type="PROSITE" id="PS51186"/>
    </source>
</evidence>
<feature type="domain" description="N-acetyltransferase" evidence="1">
    <location>
        <begin position="202"/>
        <end position="365"/>
    </location>
</feature>
<evidence type="ECO:0000313" key="3">
    <source>
        <dbReference type="Proteomes" id="UP000308705"/>
    </source>
</evidence>
<dbReference type="InterPro" id="IPR016181">
    <property type="entry name" value="Acyl_CoA_acyltransferase"/>
</dbReference>
<sequence>MYPRESISAGPIILRPLTEADIPAVARACSDPVTQRFIPAMPSPYTEEDARFWVTRIAEPRWGAGGAEFVIADARTGELDGAIGLHPPDRFDNVEAGYWVAPWARRKGVASAALRAVTTLAFEHGAPRVHLVAEMENVGSQKVALAAGFRHEGLLRGAGPVRGGGRADMAQYGRLPGDSGEPGTPFLPFLPEGGLTDGVVRLTMLTADDASAYHAVGSLPDVVKYSVPPEPRPFEEILYRCTGAGYRWLNGIQAEMAIRDAATGAFAGEIQLSHLTPPMREAMVGYSLHSDFRGRGLVTRAVELLAEWAFTQAGLRRLISGTDPGNLASQAVLERAGFTRGQTQKEYLPGPNGTWTDNVEWLRLR</sequence>
<dbReference type="OrthoDB" id="5293267at2"/>
<keyword evidence="3" id="KW-1185">Reference proteome</keyword>
<organism evidence="2 3">
    <name type="scientific">Herbidospora galbida</name>
    <dbReference type="NCBI Taxonomy" id="2575442"/>
    <lineage>
        <taxon>Bacteria</taxon>
        <taxon>Bacillati</taxon>
        <taxon>Actinomycetota</taxon>
        <taxon>Actinomycetes</taxon>
        <taxon>Streptosporangiales</taxon>
        <taxon>Streptosporangiaceae</taxon>
        <taxon>Herbidospora</taxon>
    </lineage>
</organism>
<name>A0A4U3LRK3_9ACTN</name>
<gene>
    <name evidence="2" type="ORF">FDA94_38670</name>
</gene>
<feature type="domain" description="N-acetyltransferase" evidence="1">
    <location>
        <begin position="12"/>
        <end position="174"/>
    </location>
</feature>
<dbReference type="SUPFAM" id="SSF55729">
    <property type="entry name" value="Acyl-CoA N-acyltransferases (Nat)"/>
    <property type="match status" value="2"/>
</dbReference>